<keyword evidence="3 7" id="KW-1134">Transmembrane beta strand</keyword>
<evidence type="ECO:0000256" key="7">
    <source>
        <dbReference type="PROSITE-ProRule" id="PRU01360"/>
    </source>
</evidence>
<keyword evidence="5 7" id="KW-0472">Membrane</keyword>
<dbReference type="InterPro" id="IPR037066">
    <property type="entry name" value="Plug_dom_sf"/>
</dbReference>
<dbReference type="EMBL" id="CP000472">
    <property type="protein sequence ID" value="ACJ30092.1"/>
    <property type="molecule type" value="Genomic_DNA"/>
</dbReference>
<dbReference type="SUPFAM" id="SSF49452">
    <property type="entry name" value="Starch-binding domain-like"/>
    <property type="match status" value="1"/>
</dbReference>
<evidence type="ECO:0000313" key="11">
    <source>
        <dbReference type="Proteomes" id="UP000000753"/>
    </source>
</evidence>
<evidence type="ECO:0000256" key="5">
    <source>
        <dbReference type="ARBA" id="ARBA00023136"/>
    </source>
</evidence>
<dbReference type="RefSeq" id="WP_020913441.1">
    <property type="nucleotide sequence ID" value="NC_011566.1"/>
</dbReference>
<keyword evidence="4 7" id="KW-0812">Transmembrane</keyword>
<dbReference type="InterPro" id="IPR018247">
    <property type="entry name" value="EF_Hand_1_Ca_BS"/>
</dbReference>
<dbReference type="GO" id="GO:0030246">
    <property type="term" value="F:carbohydrate binding"/>
    <property type="evidence" value="ECO:0007669"/>
    <property type="project" value="InterPro"/>
</dbReference>
<dbReference type="Gene3D" id="2.40.170.20">
    <property type="entry name" value="TonB-dependent receptor, beta-barrel domain"/>
    <property type="match status" value="1"/>
</dbReference>
<dbReference type="Gene3D" id="2.60.40.1120">
    <property type="entry name" value="Carboxypeptidase-like, regulatory domain"/>
    <property type="match status" value="1"/>
</dbReference>
<protein>
    <submittedName>
        <fullName evidence="10">TonB-dependent receptor</fullName>
    </submittedName>
</protein>
<gene>
    <name evidence="10" type="ordered locus">swp_3391</name>
</gene>
<dbReference type="PANTHER" id="PTHR30069:SF46">
    <property type="entry name" value="OAR PROTEIN"/>
    <property type="match status" value="1"/>
</dbReference>
<feature type="signal peptide" evidence="8">
    <location>
        <begin position="1"/>
        <end position="29"/>
    </location>
</feature>
<dbReference type="InterPro" id="IPR039426">
    <property type="entry name" value="TonB-dep_rcpt-like"/>
</dbReference>
<evidence type="ECO:0000259" key="9">
    <source>
        <dbReference type="Pfam" id="PF25183"/>
    </source>
</evidence>
<reference evidence="10 11" key="1">
    <citation type="journal article" date="2008" name="PLoS ONE">
        <title>Environmental adaptation: genomic analysis of the piezotolerant and psychrotolerant deep-sea iron reducing bacterium Shewanella piezotolerans WP3.</title>
        <authorList>
            <person name="Wang F."/>
            <person name="Wang J."/>
            <person name="Jian H."/>
            <person name="Zhang B."/>
            <person name="Li S."/>
            <person name="Wang F."/>
            <person name="Zeng X."/>
            <person name="Gao L."/>
            <person name="Bartlett D.H."/>
            <person name="Yu J."/>
            <person name="Hu S."/>
            <person name="Xiao X."/>
        </authorList>
    </citation>
    <scope>NUCLEOTIDE SEQUENCE [LARGE SCALE GENOMIC DNA]</scope>
    <source>
        <strain evidence="11">WP3 / JCM 13877</strain>
    </source>
</reference>
<dbReference type="PROSITE" id="PS00018">
    <property type="entry name" value="EF_HAND_1"/>
    <property type="match status" value="1"/>
</dbReference>
<dbReference type="InterPro" id="IPR057601">
    <property type="entry name" value="Oar-like_b-barrel"/>
</dbReference>
<dbReference type="Pfam" id="PF13620">
    <property type="entry name" value="CarboxypepD_reg"/>
    <property type="match status" value="1"/>
</dbReference>
<keyword evidence="10" id="KW-0675">Receptor</keyword>
<evidence type="ECO:0000313" key="10">
    <source>
        <dbReference type="EMBL" id="ACJ30092.1"/>
    </source>
</evidence>
<feature type="domain" description="TonB-dependent transporter Oar-like beta-barrel" evidence="9">
    <location>
        <begin position="591"/>
        <end position="872"/>
    </location>
</feature>
<dbReference type="Proteomes" id="UP000000753">
    <property type="component" value="Chromosome"/>
</dbReference>
<dbReference type="InterPro" id="IPR036942">
    <property type="entry name" value="Beta-barrel_TonB_sf"/>
</dbReference>
<feature type="domain" description="TonB-dependent transporter Oar-like beta-barrel" evidence="9">
    <location>
        <begin position="324"/>
        <end position="581"/>
    </location>
</feature>
<dbReference type="GO" id="GO:0044718">
    <property type="term" value="P:siderophore transmembrane transport"/>
    <property type="evidence" value="ECO:0007669"/>
    <property type="project" value="TreeGrafter"/>
</dbReference>
<feature type="chain" id="PRO_5002869826" evidence="8">
    <location>
        <begin position="30"/>
        <end position="1015"/>
    </location>
</feature>
<dbReference type="Pfam" id="PF25183">
    <property type="entry name" value="OMP_b-brl_4"/>
    <property type="match status" value="2"/>
</dbReference>
<dbReference type="OrthoDB" id="9768147at2"/>
<evidence type="ECO:0000256" key="8">
    <source>
        <dbReference type="SAM" id="SignalP"/>
    </source>
</evidence>
<organism evidence="10 11">
    <name type="scientific">Shewanella piezotolerans (strain WP3 / JCM 13877)</name>
    <dbReference type="NCBI Taxonomy" id="225849"/>
    <lineage>
        <taxon>Bacteria</taxon>
        <taxon>Pseudomonadati</taxon>
        <taxon>Pseudomonadota</taxon>
        <taxon>Gammaproteobacteria</taxon>
        <taxon>Alteromonadales</taxon>
        <taxon>Shewanellaceae</taxon>
        <taxon>Shewanella</taxon>
    </lineage>
</organism>
<keyword evidence="11" id="KW-1185">Reference proteome</keyword>
<comment type="similarity">
    <text evidence="7">Belongs to the TonB-dependent receptor family.</text>
</comment>
<dbReference type="PROSITE" id="PS52016">
    <property type="entry name" value="TONB_DEPENDENT_REC_3"/>
    <property type="match status" value="1"/>
</dbReference>
<keyword evidence="6 7" id="KW-0998">Cell outer membrane</keyword>
<evidence type="ECO:0000256" key="3">
    <source>
        <dbReference type="ARBA" id="ARBA00022452"/>
    </source>
</evidence>
<evidence type="ECO:0000256" key="1">
    <source>
        <dbReference type="ARBA" id="ARBA00004571"/>
    </source>
</evidence>
<keyword evidence="2 7" id="KW-0813">Transport</keyword>
<evidence type="ECO:0000256" key="4">
    <source>
        <dbReference type="ARBA" id="ARBA00022692"/>
    </source>
</evidence>
<dbReference type="GO" id="GO:0015344">
    <property type="term" value="F:siderophore uptake transmembrane transporter activity"/>
    <property type="evidence" value="ECO:0007669"/>
    <property type="project" value="TreeGrafter"/>
</dbReference>
<dbReference type="KEGG" id="swp:swp_3391"/>
<evidence type="ECO:0000256" key="2">
    <source>
        <dbReference type="ARBA" id="ARBA00022448"/>
    </source>
</evidence>
<proteinExistence type="inferred from homology"/>
<accession>B8CRT4</accession>
<dbReference type="InterPro" id="IPR013784">
    <property type="entry name" value="Carb-bd-like_fold"/>
</dbReference>
<dbReference type="AlphaFoldDB" id="B8CRT4"/>
<dbReference type="GO" id="GO:0009279">
    <property type="term" value="C:cell outer membrane"/>
    <property type="evidence" value="ECO:0007669"/>
    <property type="project" value="UniProtKB-SubCell"/>
</dbReference>
<dbReference type="Gene3D" id="2.170.130.10">
    <property type="entry name" value="TonB-dependent receptor, plug domain"/>
    <property type="match status" value="1"/>
</dbReference>
<dbReference type="HOGENOM" id="CLU_006298_3_0_6"/>
<sequence>MNNHNGSIFKQSLVASALAAILCINPVYAADKVNGAVVGQVALESGTSLANVTIKLKHNAKGITRTVTSDENGRFNLKGLPRGKYTATFSKAGYDSVTDTAVTVTAGSSLTFNVELLPESDVERIQIVGASIQRIDMANSQDAIHLSAEELDSLPVAQDLTSVALLSPTSSVAAGAGTYGRLASFNGSSVAENGYFMNGMNITDIRKGLGNVAFPWEAIAQTSVITGGVPAQYGQFIGGVTNVTSKTGTNEFEFGASAIYTPGDLASQAPDIWRYDNDLNAQSEHDLYLSTFNGEDSITTQNYNVWASGPIIEDKLFFYALLNPKRKETRYANTSTITKKEKDYNYWFASVDWYLTENHSFLVTAFSNETEQEKRNADYNYNPAGGDQSYRDGDWSDASVYKSGGSMWSASYTGLITDDLTITAQYGVTEQDESNVNPRNDLSAVYDRRYNRRENLGDWVTRTGTTNTQDERTQYRIDAEWIVGDHAISFGYSDENITTDDVYNYSGPNGMYYYLYDADQSDVNRYPELQLGVEWAWSKEFRKSGSTEQNYRAVYIEDIWSVTDEVTVSLGVRNSNFDAYTGEGEKYVDMTDQWAPRISINYDLFGEGHTKLFANYGRYFMPISPNTSVRMTVPEVNQRHYAKLIGFDETTNTPITGEDFRFSDYGDGTIAQPASTFVSAGVDPMYSDEYSIGAQHTINEDWMVGIQFKYNKLLSSLEDTNMSYAIKQWAAANPVEADKLREQGLDVDSNNLALVLNPGQDAKLAYDMDGDGSVGSSEYVNLGDLGLPKAERTYKAIELTLEGNPNEDSRINFSYVYSESKGSTEGLVSGTDVQADPGWASAFDYPELEDNAYGYTSNDMPHKFKLYGSYDVTDSLSLGFNAYAQAGRPINKLGYHPIDAGSCAPELDVTDCDERNGEEFYFQGEDSPRGSHGHSDWVYNLDLSAAYYVDMDDYGQLKFKASVYNVFDFDTPTSYNDVAELAPDDEGVSELNLNYRSPTAFQTPRYVQLSVRYDF</sequence>
<dbReference type="eggNOG" id="COG4771">
    <property type="taxonomic scope" value="Bacteria"/>
</dbReference>
<evidence type="ECO:0000256" key="6">
    <source>
        <dbReference type="ARBA" id="ARBA00023237"/>
    </source>
</evidence>
<dbReference type="SUPFAM" id="SSF56935">
    <property type="entry name" value="Porins"/>
    <property type="match status" value="1"/>
</dbReference>
<dbReference type="PANTHER" id="PTHR30069">
    <property type="entry name" value="TONB-DEPENDENT OUTER MEMBRANE RECEPTOR"/>
    <property type="match status" value="1"/>
</dbReference>
<keyword evidence="8" id="KW-0732">Signal</keyword>
<dbReference type="STRING" id="225849.swp_3391"/>
<name>B8CRT4_SHEPW</name>
<comment type="subcellular location">
    <subcellularLocation>
        <location evidence="1 7">Cell outer membrane</location>
        <topology evidence="1 7">Multi-pass membrane protein</topology>
    </subcellularLocation>
</comment>